<dbReference type="InterPro" id="IPR011006">
    <property type="entry name" value="CheY-like_superfamily"/>
</dbReference>
<dbReference type="Gene3D" id="3.40.50.2300">
    <property type="match status" value="2"/>
</dbReference>
<evidence type="ECO:0000313" key="5">
    <source>
        <dbReference type="Proteomes" id="UP001196661"/>
    </source>
</evidence>
<dbReference type="RefSeq" id="WP_215617844.1">
    <property type="nucleotide sequence ID" value="NZ_JADOER010000004.1"/>
</dbReference>
<comment type="caution">
    <text evidence="4">The sequence shown here is derived from an EMBL/GenBank/DDBJ whole genome shotgun (WGS) entry which is preliminary data.</text>
</comment>
<feature type="modified residue" description="4-aspartylphosphate" evidence="2">
    <location>
        <position position="53"/>
    </location>
</feature>
<dbReference type="Proteomes" id="UP001196661">
    <property type="component" value="Unassembled WGS sequence"/>
</dbReference>
<gene>
    <name evidence="4" type="ORF">IXB28_07235</name>
</gene>
<dbReference type="InterPro" id="IPR001789">
    <property type="entry name" value="Sig_transdc_resp-reg_receiver"/>
</dbReference>
<evidence type="ECO:0000259" key="3">
    <source>
        <dbReference type="PROSITE" id="PS50110"/>
    </source>
</evidence>
<dbReference type="PANTHER" id="PTHR44591:SF23">
    <property type="entry name" value="CHEY SUBFAMILY"/>
    <property type="match status" value="1"/>
</dbReference>
<dbReference type="PANTHER" id="PTHR44591">
    <property type="entry name" value="STRESS RESPONSE REGULATOR PROTEIN 1"/>
    <property type="match status" value="1"/>
</dbReference>
<evidence type="ECO:0000313" key="4">
    <source>
        <dbReference type="EMBL" id="MBT9311995.1"/>
    </source>
</evidence>
<sequence>MVKILLIEKKQSVHHSLGQQLRPYGYELLLSTEGGDQGILMAIKESPDLILVDSDLSVIDGWQVIQILKASTVTKDIPVIALMSPTVQADWQMLLKSDCDDYCLKPVTLMCLLGKLQKMAGNILKNSIDLRSMEGLLSSQPVIAQSAGASSAANVTPERPRRQMSSKSLVVYIEDHQADSQAMAQIVQRAGYGYANIVDPLHALPQLLELKPQLVFLDLVMPLVNGYELCAQIRRISAFKEMPIIIVTNNDGIADRVRSKVVGASGFLGKPIREHKVSKVLEKYLRPLQKAVKNEVSPPKFSPLF</sequence>
<evidence type="ECO:0000256" key="2">
    <source>
        <dbReference type="PROSITE-ProRule" id="PRU00169"/>
    </source>
</evidence>
<dbReference type="SMART" id="SM00448">
    <property type="entry name" value="REC"/>
    <property type="match status" value="2"/>
</dbReference>
<feature type="domain" description="Response regulatory" evidence="3">
    <location>
        <begin position="3"/>
        <end position="120"/>
    </location>
</feature>
<keyword evidence="5" id="KW-1185">Reference proteome</keyword>
<dbReference type="InterPro" id="IPR050595">
    <property type="entry name" value="Bact_response_regulator"/>
</dbReference>
<accession>A0ABS5Y4U6</accession>
<name>A0ABS5Y4U6_9CYAN</name>
<keyword evidence="1 2" id="KW-0597">Phosphoprotein</keyword>
<protein>
    <submittedName>
        <fullName evidence="4">Response regulator</fullName>
    </submittedName>
</protein>
<organism evidence="4 5">
    <name type="scientific">Leptothoe kymatousa TAU-MAC 1615</name>
    <dbReference type="NCBI Taxonomy" id="2364775"/>
    <lineage>
        <taxon>Bacteria</taxon>
        <taxon>Bacillati</taxon>
        <taxon>Cyanobacteriota</taxon>
        <taxon>Cyanophyceae</taxon>
        <taxon>Nodosilineales</taxon>
        <taxon>Cymatolegaceae</taxon>
        <taxon>Leptothoe</taxon>
        <taxon>Leptothoe kymatousa</taxon>
    </lineage>
</organism>
<reference evidence="4 5" key="1">
    <citation type="journal article" date="2021" name="Mar. Drugs">
        <title>Genome Reduction and Secondary Metabolism of the Marine Sponge-Associated Cyanobacterium Leptothoe.</title>
        <authorList>
            <person name="Konstantinou D."/>
            <person name="Popin R.V."/>
            <person name="Fewer D.P."/>
            <person name="Sivonen K."/>
            <person name="Gkelis S."/>
        </authorList>
    </citation>
    <scope>NUCLEOTIDE SEQUENCE [LARGE SCALE GENOMIC DNA]</scope>
    <source>
        <strain evidence="4 5">TAU-MAC 1615</strain>
    </source>
</reference>
<feature type="domain" description="Response regulatory" evidence="3">
    <location>
        <begin position="169"/>
        <end position="285"/>
    </location>
</feature>
<feature type="modified residue" description="4-aspartylphosphate" evidence="2">
    <location>
        <position position="218"/>
    </location>
</feature>
<evidence type="ECO:0000256" key="1">
    <source>
        <dbReference type="ARBA" id="ARBA00022553"/>
    </source>
</evidence>
<dbReference type="Pfam" id="PF00072">
    <property type="entry name" value="Response_reg"/>
    <property type="match status" value="2"/>
</dbReference>
<dbReference type="EMBL" id="JADOER010000004">
    <property type="protein sequence ID" value="MBT9311995.1"/>
    <property type="molecule type" value="Genomic_DNA"/>
</dbReference>
<dbReference type="SUPFAM" id="SSF52172">
    <property type="entry name" value="CheY-like"/>
    <property type="match status" value="2"/>
</dbReference>
<proteinExistence type="predicted"/>
<dbReference type="PROSITE" id="PS50110">
    <property type="entry name" value="RESPONSE_REGULATORY"/>
    <property type="match status" value="2"/>
</dbReference>